<evidence type="ECO:0000259" key="4">
    <source>
        <dbReference type="Pfam" id="PF02225"/>
    </source>
</evidence>
<feature type="region of interest" description="Disordered" evidence="2">
    <location>
        <begin position="1"/>
        <end position="111"/>
    </location>
</feature>
<keyword evidence="3" id="KW-1133">Transmembrane helix</keyword>
<dbReference type="InterPro" id="IPR007484">
    <property type="entry name" value="Peptidase_M28"/>
</dbReference>
<sequence length="910" mass="100790">MVDEKHLYDAHEHLPIPTYEEATSSRPTSQHHQQSRRGPEEISDDAERQGLLGYPGIGIGSSSSGGGAAGSSSRRRNGYYQPPSVQSVRSSMDSDELEDDDDGDVLSLPEVTAGHGGMEQMEMLDAEAADAGAARRARMRVRLSKRLSSITTTLSRFQFQFPRLGFSFPKFGCGAVRLPRLPEQYRPGWSIIARLVGLFIVVSLIYLLFMSEVLPVGNGGFGQPFNPEWVRSYAQGNVDVNRIVDNLRHVTSYDHVAGSEGSLYLAKWIQGRFKAAQMDVVSMESYEVYLNYPKDGGRRVAIVDPPDLVWEARLEEDPAYEHPTPAQQQTRVFHGLSKSGNVTGPLIYANYGSKDDFKSLADSHIDVTGAIILMRYYGTQSDRAIKVKNAEMAGAAGCLIYSDPQQDGFVKGAPWPDGRWMPSDGVQRGSVALTSWIAGDVLTPGYASKPKVGRQSKDKNPGLVNIPSLPLSWRDAQKLLQVLKGHGERLHEEWIGGVPEVVEWWSGDKSSPTVNLMNFLDEVEQQEIFNTIGVFEGVETVAKKIIVGNHRDSWCFGAADPGSGTAVMLEVIDILGQLRSNGWRPLRSIVFASWDAEEYNLIGSTEHVEEHMDDLRDNALAYINVDVGVSGDELYANGSPMFRHAWLRVLDRVADPVKNKTLRALWDEKHSHLGGLGAGSDYVAFQDMAGASSIDFGFQGPGFPYHSCYETFEWMAQYGDPGFTYHSILAQTWVLLILELAQEPILPFNLKDYADAVKGYVDDLDKYAHEKGDYDLDVQPLRQAADLLDKNSKEFQAWEDYWYGQVYGTGGFESNALAVRRVSHNARMANFETHLLDLPRGKKDKGPHGIPGREQYKHIIFGPDASGSGYDAAFFPAVRDALDARDWPGAQAQVQKAADILSRASDKLLH</sequence>
<dbReference type="AlphaFoldDB" id="A0A8E2JXA5"/>
<keyword evidence="3" id="KW-0472">Membrane</keyword>
<dbReference type="OrthoDB" id="5841748at2759"/>
<dbReference type="Gene3D" id="3.40.630.10">
    <property type="entry name" value="Zn peptidases"/>
    <property type="match status" value="1"/>
</dbReference>
<feature type="transmembrane region" description="Helical" evidence="3">
    <location>
        <begin position="191"/>
        <end position="209"/>
    </location>
</feature>
<accession>A0A8E2JXA5</accession>
<feature type="domain" description="Peptidase M28" evidence="6">
    <location>
        <begin position="530"/>
        <end position="712"/>
    </location>
</feature>
<feature type="compositionally biased region" description="Basic and acidic residues" evidence="2">
    <location>
        <begin position="1"/>
        <end position="14"/>
    </location>
</feature>
<evidence type="ECO:0000259" key="6">
    <source>
        <dbReference type="Pfam" id="PF04389"/>
    </source>
</evidence>
<feature type="compositionally biased region" description="Gly residues" evidence="2">
    <location>
        <begin position="53"/>
        <end position="69"/>
    </location>
</feature>
<keyword evidence="3" id="KW-0812">Transmembrane</keyword>
<dbReference type="SUPFAM" id="SSF47672">
    <property type="entry name" value="Transferrin receptor-like dimerisation domain"/>
    <property type="match status" value="1"/>
</dbReference>
<feature type="compositionally biased region" description="Acidic residues" evidence="2">
    <location>
        <begin position="93"/>
        <end position="104"/>
    </location>
</feature>
<evidence type="ECO:0000313" key="7">
    <source>
        <dbReference type="EMBL" id="OCL13100.1"/>
    </source>
</evidence>
<keyword evidence="8" id="KW-1185">Reference proteome</keyword>
<keyword evidence="7" id="KW-0675">Receptor</keyword>
<dbReference type="InterPro" id="IPR046450">
    <property type="entry name" value="PA_dom_sf"/>
</dbReference>
<feature type="domain" description="Transferrin receptor-like dimerisation" evidence="5">
    <location>
        <begin position="776"/>
        <end position="908"/>
    </location>
</feature>
<dbReference type="InterPro" id="IPR036757">
    <property type="entry name" value="TFR-like_dimer_dom_sf"/>
</dbReference>
<dbReference type="Gene3D" id="3.50.30.30">
    <property type="match status" value="1"/>
</dbReference>
<feature type="domain" description="PA" evidence="4">
    <location>
        <begin position="342"/>
        <end position="430"/>
    </location>
</feature>
<dbReference type="CDD" id="cd02121">
    <property type="entry name" value="PA_GCPII_like"/>
    <property type="match status" value="1"/>
</dbReference>
<evidence type="ECO:0000256" key="3">
    <source>
        <dbReference type="SAM" id="Phobius"/>
    </source>
</evidence>
<gene>
    <name evidence="7" type="ORF">AOQ84DRAFT_127541</name>
</gene>
<dbReference type="Pfam" id="PF02225">
    <property type="entry name" value="PA"/>
    <property type="match status" value="1"/>
</dbReference>
<dbReference type="SUPFAM" id="SSF53187">
    <property type="entry name" value="Zn-dependent exopeptidases"/>
    <property type="match status" value="1"/>
</dbReference>
<dbReference type="PANTHER" id="PTHR10404:SF71">
    <property type="entry name" value="CARBOXYPEPTIDASE TRE2, PUTATIVE (AFU_ORTHOLOGUE AFUA_3G10650)-RELATED"/>
    <property type="match status" value="1"/>
</dbReference>
<dbReference type="Pfam" id="PF04389">
    <property type="entry name" value="Peptidase_M28"/>
    <property type="match status" value="1"/>
</dbReference>
<reference evidence="7 8" key="1">
    <citation type="journal article" date="2016" name="Nat. Commun.">
        <title>Ectomycorrhizal ecology is imprinted in the genome of the dominant symbiotic fungus Cenococcum geophilum.</title>
        <authorList>
            <consortium name="DOE Joint Genome Institute"/>
            <person name="Peter M."/>
            <person name="Kohler A."/>
            <person name="Ohm R.A."/>
            <person name="Kuo A."/>
            <person name="Krutzmann J."/>
            <person name="Morin E."/>
            <person name="Arend M."/>
            <person name="Barry K.W."/>
            <person name="Binder M."/>
            <person name="Choi C."/>
            <person name="Clum A."/>
            <person name="Copeland A."/>
            <person name="Grisel N."/>
            <person name="Haridas S."/>
            <person name="Kipfer T."/>
            <person name="LaButti K."/>
            <person name="Lindquist E."/>
            <person name="Lipzen A."/>
            <person name="Maire R."/>
            <person name="Meier B."/>
            <person name="Mihaltcheva S."/>
            <person name="Molinier V."/>
            <person name="Murat C."/>
            <person name="Poggeler S."/>
            <person name="Quandt C.A."/>
            <person name="Sperisen C."/>
            <person name="Tritt A."/>
            <person name="Tisserant E."/>
            <person name="Crous P.W."/>
            <person name="Henrissat B."/>
            <person name="Nehls U."/>
            <person name="Egli S."/>
            <person name="Spatafora J.W."/>
            <person name="Grigoriev I.V."/>
            <person name="Martin F.M."/>
        </authorList>
    </citation>
    <scope>NUCLEOTIDE SEQUENCE [LARGE SCALE GENOMIC DNA]</scope>
    <source>
        <strain evidence="7 8">CBS 207.34</strain>
    </source>
</reference>
<organism evidence="7 8">
    <name type="scientific">Glonium stellatum</name>
    <dbReference type="NCBI Taxonomy" id="574774"/>
    <lineage>
        <taxon>Eukaryota</taxon>
        <taxon>Fungi</taxon>
        <taxon>Dikarya</taxon>
        <taxon>Ascomycota</taxon>
        <taxon>Pezizomycotina</taxon>
        <taxon>Dothideomycetes</taxon>
        <taxon>Pleosporomycetidae</taxon>
        <taxon>Gloniales</taxon>
        <taxon>Gloniaceae</taxon>
        <taxon>Glonium</taxon>
    </lineage>
</organism>
<evidence type="ECO:0000313" key="8">
    <source>
        <dbReference type="Proteomes" id="UP000250140"/>
    </source>
</evidence>
<proteinExistence type="inferred from homology"/>
<dbReference type="InterPro" id="IPR007365">
    <property type="entry name" value="TFR-like_dimer_dom"/>
</dbReference>
<evidence type="ECO:0000256" key="1">
    <source>
        <dbReference type="ARBA" id="ARBA00005634"/>
    </source>
</evidence>
<dbReference type="InterPro" id="IPR039373">
    <property type="entry name" value="Peptidase_M28B"/>
</dbReference>
<feature type="compositionally biased region" description="Polar residues" evidence="2">
    <location>
        <begin position="21"/>
        <end position="32"/>
    </location>
</feature>
<name>A0A8E2JXA5_9PEZI</name>
<dbReference type="Proteomes" id="UP000250140">
    <property type="component" value="Unassembled WGS sequence"/>
</dbReference>
<dbReference type="FunFam" id="3.40.630.10:FF:000101">
    <property type="entry name" value="N-acetylated alpha-linked acidic dipeptidase like 1"/>
    <property type="match status" value="1"/>
</dbReference>
<evidence type="ECO:0000256" key="2">
    <source>
        <dbReference type="SAM" id="MobiDB-lite"/>
    </source>
</evidence>
<dbReference type="CDD" id="cd08022">
    <property type="entry name" value="M28_PSMA_like"/>
    <property type="match status" value="1"/>
</dbReference>
<dbReference type="EMBL" id="KV748785">
    <property type="protein sequence ID" value="OCL13100.1"/>
    <property type="molecule type" value="Genomic_DNA"/>
</dbReference>
<dbReference type="SUPFAM" id="SSF52025">
    <property type="entry name" value="PA domain"/>
    <property type="match status" value="1"/>
</dbReference>
<protein>
    <submittedName>
        <fullName evidence="7">Transferrin receptor</fullName>
    </submittedName>
</protein>
<dbReference type="Pfam" id="PF04253">
    <property type="entry name" value="TFR_dimer"/>
    <property type="match status" value="1"/>
</dbReference>
<dbReference type="InterPro" id="IPR003137">
    <property type="entry name" value="PA_domain"/>
</dbReference>
<feature type="compositionally biased region" description="Basic and acidic residues" evidence="2">
    <location>
        <begin position="37"/>
        <end position="48"/>
    </location>
</feature>
<dbReference type="GO" id="GO:0004180">
    <property type="term" value="F:carboxypeptidase activity"/>
    <property type="evidence" value="ECO:0007669"/>
    <property type="project" value="TreeGrafter"/>
</dbReference>
<comment type="similarity">
    <text evidence="1">Belongs to the peptidase M28 family. M28B subfamily.</text>
</comment>
<dbReference type="PANTHER" id="PTHR10404">
    <property type="entry name" value="N-ACETYLATED-ALPHA-LINKED ACIDIC DIPEPTIDASE"/>
    <property type="match status" value="1"/>
</dbReference>
<dbReference type="Gene3D" id="1.20.930.40">
    <property type="entry name" value="Transferrin receptor-like, dimerisation domain"/>
    <property type="match status" value="1"/>
</dbReference>
<evidence type="ECO:0000259" key="5">
    <source>
        <dbReference type="Pfam" id="PF04253"/>
    </source>
</evidence>